<comment type="similarity">
    <text evidence="2 7">Belongs to the MgtC/SapB family.</text>
</comment>
<feature type="compositionally biased region" description="Polar residues" evidence="8">
    <location>
        <begin position="158"/>
        <end position="167"/>
    </location>
</feature>
<dbReference type="InterPro" id="IPR049177">
    <property type="entry name" value="MgtC_SapB_SrpB_YhiD_N"/>
</dbReference>
<keyword evidence="4 7" id="KW-0812">Transmembrane</keyword>
<evidence type="ECO:0000313" key="10">
    <source>
        <dbReference type="EMBL" id="USV57975.1"/>
    </source>
</evidence>
<keyword evidence="3" id="KW-1003">Cell membrane</keyword>
<feature type="transmembrane region" description="Helical" evidence="7">
    <location>
        <begin position="93"/>
        <end position="114"/>
    </location>
</feature>
<organism evidence="10 11">
    <name type="scientific">Aeromonas encheleia</name>
    <dbReference type="NCBI Taxonomy" id="73010"/>
    <lineage>
        <taxon>Bacteria</taxon>
        <taxon>Pseudomonadati</taxon>
        <taxon>Pseudomonadota</taxon>
        <taxon>Gammaproteobacteria</taxon>
        <taxon>Aeromonadales</taxon>
        <taxon>Aeromonadaceae</taxon>
        <taxon>Aeromonas</taxon>
    </lineage>
</organism>
<dbReference type="Pfam" id="PF02308">
    <property type="entry name" value="MgtC"/>
    <property type="match status" value="1"/>
</dbReference>
<comment type="subcellular location">
    <subcellularLocation>
        <location evidence="7">Cell inner membrane</location>
        <topology evidence="7">Multi-pass membrane protein</topology>
    </subcellularLocation>
    <subcellularLocation>
        <location evidence="1">Cell membrane</location>
        <topology evidence="1">Multi-pass membrane protein</topology>
    </subcellularLocation>
</comment>
<feature type="transmembrane region" description="Helical" evidence="7">
    <location>
        <begin position="42"/>
        <end position="64"/>
    </location>
</feature>
<feature type="transmembrane region" description="Helical" evidence="7">
    <location>
        <begin position="12"/>
        <end position="30"/>
    </location>
</feature>
<dbReference type="Proteomes" id="UP001056890">
    <property type="component" value="Chromosome"/>
</dbReference>
<evidence type="ECO:0000256" key="3">
    <source>
        <dbReference type="ARBA" id="ARBA00022475"/>
    </source>
</evidence>
<accession>A0AAE9MG30</accession>
<name>A0AAE9MG30_9GAMM</name>
<reference evidence="10" key="1">
    <citation type="submission" date="2022-06" db="EMBL/GenBank/DDBJ databases">
        <title>Complete Genome of Aeromonas sp. Strain SOD01 Isolated from an Urban Freshwater Stream.</title>
        <authorList>
            <person name="Williams L.E."/>
            <person name="Brysgel T."/>
            <person name="Capestro E.M."/>
            <person name="Foltz G.V."/>
            <person name="Gardner A.E."/>
            <person name="Ingrassia J."/>
            <person name="Peterson E."/>
            <person name="Arruda J."/>
            <person name="Flaherty I."/>
            <person name="Hunt M."/>
            <person name="Pappas G."/>
            <person name="Ramsaran S."/>
            <person name="Rocha M."/>
        </authorList>
    </citation>
    <scope>NUCLEOTIDE SEQUENCE</scope>
    <source>
        <strain evidence="10">SOD01</strain>
    </source>
</reference>
<protein>
    <recommendedName>
        <fullName evidence="7">Protein MgtC</fullName>
    </recommendedName>
</protein>
<dbReference type="GO" id="GO:0005886">
    <property type="term" value="C:plasma membrane"/>
    <property type="evidence" value="ECO:0007669"/>
    <property type="project" value="UniProtKB-SubCell"/>
</dbReference>
<keyword evidence="6 7" id="KW-0472">Membrane</keyword>
<keyword evidence="5 7" id="KW-1133">Transmembrane helix</keyword>
<feature type="transmembrane region" description="Helical" evidence="7">
    <location>
        <begin position="70"/>
        <end position="86"/>
    </location>
</feature>
<evidence type="ECO:0000256" key="1">
    <source>
        <dbReference type="ARBA" id="ARBA00004651"/>
    </source>
</evidence>
<keyword evidence="7" id="KW-0997">Cell inner membrane</keyword>
<evidence type="ECO:0000256" key="8">
    <source>
        <dbReference type="SAM" id="MobiDB-lite"/>
    </source>
</evidence>
<feature type="transmembrane region" description="Helical" evidence="7">
    <location>
        <begin position="120"/>
        <end position="137"/>
    </location>
</feature>
<feature type="compositionally biased region" description="Basic and acidic residues" evidence="8">
    <location>
        <begin position="168"/>
        <end position="178"/>
    </location>
</feature>
<dbReference type="PRINTS" id="PR01837">
    <property type="entry name" value="MGTCSAPBPROT"/>
</dbReference>
<feature type="region of interest" description="Disordered" evidence="8">
    <location>
        <begin position="157"/>
        <end position="178"/>
    </location>
</feature>
<dbReference type="EMBL" id="CP099717">
    <property type="protein sequence ID" value="USV57975.1"/>
    <property type="molecule type" value="Genomic_DNA"/>
</dbReference>
<evidence type="ECO:0000256" key="2">
    <source>
        <dbReference type="ARBA" id="ARBA00009298"/>
    </source>
</evidence>
<keyword evidence="11" id="KW-1185">Reference proteome</keyword>
<dbReference type="RefSeq" id="WP_252995492.1">
    <property type="nucleotide sequence ID" value="NZ_CP099717.1"/>
</dbReference>
<dbReference type="PANTHER" id="PTHR33778:SF1">
    <property type="entry name" value="MAGNESIUM TRANSPORTER YHID-RELATED"/>
    <property type="match status" value="1"/>
</dbReference>
<evidence type="ECO:0000256" key="5">
    <source>
        <dbReference type="ARBA" id="ARBA00022989"/>
    </source>
</evidence>
<evidence type="ECO:0000256" key="6">
    <source>
        <dbReference type="ARBA" id="ARBA00023136"/>
    </source>
</evidence>
<evidence type="ECO:0000259" key="9">
    <source>
        <dbReference type="Pfam" id="PF02308"/>
    </source>
</evidence>
<sequence>MMTTQWWDIAPLGWDNILACLVCGGLVGLERQLHGKPVGIRTSSLIVVGTYCFLAIGAAVSPLPADQARVLGQLITGIGFLGAGVMMTRDGQVLGVTSAATIWMLAALGALIGMGMLRQALLLTGVTLGILVGVHYLETSFKSLRRGVHNRLEHWRNGTEQGAPASTRQEELGSGIEK</sequence>
<dbReference type="AlphaFoldDB" id="A0AAE9MG30"/>
<dbReference type="PANTHER" id="PTHR33778">
    <property type="entry name" value="PROTEIN MGTC"/>
    <property type="match status" value="1"/>
</dbReference>
<evidence type="ECO:0000256" key="7">
    <source>
        <dbReference type="RuleBase" id="RU365041"/>
    </source>
</evidence>
<proteinExistence type="inferred from homology"/>
<gene>
    <name evidence="10" type="ORF">NHF51_01915</name>
</gene>
<evidence type="ECO:0000256" key="4">
    <source>
        <dbReference type="ARBA" id="ARBA00022692"/>
    </source>
</evidence>
<evidence type="ECO:0000313" key="11">
    <source>
        <dbReference type="Proteomes" id="UP001056890"/>
    </source>
</evidence>
<feature type="domain" description="MgtC/SapB/SrpB/YhiD N-terminal" evidence="9">
    <location>
        <begin position="18"/>
        <end position="138"/>
    </location>
</feature>
<dbReference type="InterPro" id="IPR003416">
    <property type="entry name" value="MgtC/SapB/SrpB/YhiD_fam"/>
</dbReference>